<comment type="similarity">
    <text evidence="7">Belongs to the glycosyltransferase 87 family.</text>
</comment>
<sequence length="432" mass="45681">MTGETTLDETRRPARFRLPPRTVDAVFYLFALGYALITALTNEFYGFRVWGGFAAAGYGLGLVLTIAGLVAARYRLALPRPLASRWTPVVIAVVLAMLVPVVVLVIRRLTGVDWLITPWSWAAQPEVWVIERSASLLLDHGTPYVDVLSLNRPPEVNDYTPYGPVMTVFGLPRALFGGTPVGDALTDARLMFALCACLCLWGAWRLLGRPRITVAAAQLTAVFPLTTLIWSTSGPDLAILGLFVLALALAAVRRPVLSGVLAGAVVSAKLIVAAAVVVLAVFVFAHLGRRAFGRFAAMAIGLCVVLNLPVFLADPGAFLEHVIRFPTGSGVVVSPAASPFPGYLIAGLGSAGKIAAFALLGVAAIGIGAWVLLRPPVTGSDAVLRTAVGLCAQTVLAPATRFGYLVYPVALLGVLLVFRQYERAKPSAVTSS</sequence>
<feature type="transmembrane region" description="Helical" evidence="8">
    <location>
        <begin position="53"/>
        <end position="74"/>
    </location>
</feature>
<evidence type="ECO:0000313" key="10">
    <source>
        <dbReference type="Proteomes" id="UP001501116"/>
    </source>
</evidence>
<feature type="transmembrane region" description="Helical" evidence="8">
    <location>
        <begin position="237"/>
        <end position="253"/>
    </location>
</feature>
<feature type="transmembrane region" description="Helical" evidence="8">
    <location>
        <begin position="354"/>
        <end position="373"/>
    </location>
</feature>
<keyword evidence="3" id="KW-0808">Transferase</keyword>
<evidence type="ECO:0000256" key="5">
    <source>
        <dbReference type="ARBA" id="ARBA00022989"/>
    </source>
</evidence>
<reference evidence="9 10" key="1">
    <citation type="journal article" date="2019" name="Int. J. Syst. Evol. Microbiol.">
        <title>The Global Catalogue of Microorganisms (GCM) 10K type strain sequencing project: providing services to taxonomists for standard genome sequencing and annotation.</title>
        <authorList>
            <consortium name="The Broad Institute Genomics Platform"/>
            <consortium name="The Broad Institute Genome Sequencing Center for Infectious Disease"/>
            <person name="Wu L."/>
            <person name="Ma J."/>
        </authorList>
    </citation>
    <scope>NUCLEOTIDE SEQUENCE [LARGE SCALE GENOMIC DNA]</scope>
    <source>
        <strain evidence="9 10">JCM 14545</strain>
    </source>
</reference>
<dbReference type="Pfam" id="PF09594">
    <property type="entry name" value="GT87"/>
    <property type="match status" value="1"/>
</dbReference>
<keyword evidence="4 8" id="KW-0812">Transmembrane</keyword>
<evidence type="ECO:0000256" key="1">
    <source>
        <dbReference type="ARBA" id="ARBA00004651"/>
    </source>
</evidence>
<feature type="transmembrane region" description="Helical" evidence="8">
    <location>
        <begin position="260"/>
        <end position="285"/>
    </location>
</feature>
<feature type="transmembrane region" description="Helical" evidence="8">
    <location>
        <begin position="86"/>
        <end position="106"/>
    </location>
</feature>
<gene>
    <name evidence="9" type="ORF">GCM10009754_59330</name>
</gene>
<dbReference type="InterPro" id="IPR018584">
    <property type="entry name" value="GT87"/>
</dbReference>
<evidence type="ECO:0000313" key="9">
    <source>
        <dbReference type="EMBL" id="GAA1975947.1"/>
    </source>
</evidence>
<feature type="transmembrane region" description="Helical" evidence="8">
    <location>
        <begin position="190"/>
        <end position="207"/>
    </location>
</feature>
<evidence type="ECO:0000256" key="6">
    <source>
        <dbReference type="ARBA" id="ARBA00023136"/>
    </source>
</evidence>
<protein>
    <submittedName>
        <fullName evidence="9">Glycosyltransferase 87 family protein</fullName>
    </submittedName>
</protein>
<evidence type="ECO:0000256" key="7">
    <source>
        <dbReference type="ARBA" id="ARBA00024033"/>
    </source>
</evidence>
<keyword evidence="10" id="KW-1185">Reference proteome</keyword>
<feature type="transmembrane region" description="Helical" evidence="8">
    <location>
        <begin position="291"/>
        <end position="313"/>
    </location>
</feature>
<organism evidence="9 10">
    <name type="scientific">Amycolatopsis minnesotensis</name>
    <dbReference type="NCBI Taxonomy" id="337894"/>
    <lineage>
        <taxon>Bacteria</taxon>
        <taxon>Bacillati</taxon>
        <taxon>Actinomycetota</taxon>
        <taxon>Actinomycetes</taxon>
        <taxon>Pseudonocardiales</taxon>
        <taxon>Pseudonocardiaceae</taxon>
        <taxon>Amycolatopsis</taxon>
    </lineage>
</organism>
<keyword evidence="2" id="KW-1003">Cell membrane</keyword>
<name>A0ABN2RW22_9PSEU</name>
<feature type="transmembrane region" description="Helical" evidence="8">
    <location>
        <begin position="25"/>
        <end position="47"/>
    </location>
</feature>
<comment type="caution">
    <text evidence="9">The sequence shown here is derived from an EMBL/GenBank/DDBJ whole genome shotgun (WGS) entry which is preliminary data.</text>
</comment>
<evidence type="ECO:0000256" key="3">
    <source>
        <dbReference type="ARBA" id="ARBA00022679"/>
    </source>
</evidence>
<evidence type="ECO:0000256" key="8">
    <source>
        <dbReference type="SAM" id="Phobius"/>
    </source>
</evidence>
<evidence type="ECO:0000256" key="4">
    <source>
        <dbReference type="ARBA" id="ARBA00022692"/>
    </source>
</evidence>
<evidence type="ECO:0000256" key="2">
    <source>
        <dbReference type="ARBA" id="ARBA00022475"/>
    </source>
</evidence>
<dbReference type="RefSeq" id="WP_344426106.1">
    <property type="nucleotide sequence ID" value="NZ_BAAANN010000027.1"/>
</dbReference>
<keyword evidence="5 8" id="KW-1133">Transmembrane helix</keyword>
<dbReference type="EMBL" id="BAAANN010000027">
    <property type="protein sequence ID" value="GAA1975947.1"/>
    <property type="molecule type" value="Genomic_DNA"/>
</dbReference>
<keyword evidence="6 8" id="KW-0472">Membrane</keyword>
<proteinExistence type="inferred from homology"/>
<accession>A0ABN2RW22</accession>
<comment type="subcellular location">
    <subcellularLocation>
        <location evidence="1">Cell membrane</location>
        <topology evidence="1">Multi-pass membrane protein</topology>
    </subcellularLocation>
</comment>
<feature type="transmembrane region" description="Helical" evidence="8">
    <location>
        <begin position="402"/>
        <end position="418"/>
    </location>
</feature>
<dbReference type="Proteomes" id="UP001501116">
    <property type="component" value="Unassembled WGS sequence"/>
</dbReference>